<proteinExistence type="predicted"/>
<accession>A0ABP1GZ75</accession>
<dbReference type="EMBL" id="CAXDID020000009">
    <property type="protein sequence ID" value="CAL5978384.1"/>
    <property type="molecule type" value="Genomic_DNA"/>
</dbReference>
<dbReference type="Proteomes" id="UP001642409">
    <property type="component" value="Unassembled WGS sequence"/>
</dbReference>
<name>A0ABP1GZ75_9EUKA</name>
<gene>
    <name evidence="1" type="ORF">HINF_LOCUS4754</name>
</gene>
<sequence>MMILKLKQLGIQLKTTLSGTWSEQIFKIRSTNSPMIKLGKHQRTQQQAYRTGDISSTTFNHGGRTIFRKQDKGYLPQVKNYFWHTQTQILFELDEKGYKAVMVLFLLNIVLVEQFKLRLKIIQKLCIIWHLKYFN</sequence>
<comment type="caution">
    <text evidence="1">The sequence shown here is derived from an EMBL/GenBank/DDBJ whole genome shotgun (WGS) entry which is preliminary data.</text>
</comment>
<keyword evidence="2" id="KW-1185">Reference proteome</keyword>
<organism evidence="1 2">
    <name type="scientific">Hexamita inflata</name>
    <dbReference type="NCBI Taxonomy" id="28002"/>
    <lineage>
        <taxon>Eukaryota</taxon>
        <taxon>Metamonada</taxon>
        <taxon>Diplomonadida</taxon>
        <taxon>Hexamitidae</taxon>
        <taxon>Hexamitinae</taxon>
        <taxon>Hexamita</taxon>
    </lineage>
</organism>
<protein>
    <submittedName>
        <fullName evidence="1">Hypothetical_protein</fullName>
    </submittedName>
</protein>
<reference evidence="1 2" key="1">
    <citation type="submission" date="2024-07" db="EMBL/GenBank/DDBJ databases">
        <authorList>
            <person name="Akdeniz Z."/>
        </authorList>
    </citation>
    <scope>NUCLEOTIDE SEQUENCE [LARGE SCALE GENOMIC DNA]</scope>
</reference>
<evidence type="ECO:0000313" key="2">
    <source>
        <dbReference type="Proteomes" id="UP001642409"/>
    </source>
</evidence>
<evidence type="ECO:0000313" key="1">
    <source>
        <dbReference type="EMBL" id="CAL5978384.1"/>
    </source>
</evidence>